<dbReference type="AlphaFoldDB" id="A0A1I0BG81"/>
<feature type="compositionally biased region" description="Basic and acidic residues" evidence="1">
    <location>
        <begin position="24"/>
        <end position="44"/>
    </location>
</feature>
<proteinExistence type="predicted"/>
<gene>
    <name evidence="2" type="ORF">SAMN04487998_1053</name>
</gene>
<dbReference type="STRING" id="82805.SAMN04487998_1053"/>
<dbReference type="RefSeq" id="WP_177189694.1">
    <property type="nucleotide sequence ID" value="NZ_FOHS01000001.1"/>
</dbReference>
<dbReference type="Proteomes" id="UP000198697">
    <property type="component" value="Unassembled WGS sequence"/>
</dbReference>
<name>A0A1I0BG81_9BACT</name>
<organism evidence="2 3">
    <name type="scientific">Hymenobacter actinosclerus</name>
    <dbReference type="NCBI Taxonomy" id="82805"/>
    <lineage>
        <taxon>Bacteria</taxon>
        <taxon>Pseudomonadati</taxon>
        <taxon>Bacteroidota</taxon>
        <taxon>Cytophagia</taxon>
        <taxon>Cytophagales</taxon>
        <taxon>Hymenobacteraceae</taxon>
        <taxon>Hymenobacter</taxon>
    </lineage>
</organism>
<protein>
    <submittedName>
        <fullName evidence="2">Uncharacterized protein</fullName>
    </submittedName>
</protein>
<dbReference type="EMBL" id="FOHS01000001">
    <property type="protein sequence ID" value="SET05589.1"/>
    <property type="molecule type" value="Genomic_DNA"/>
</dbReference>
<reference evidence="3" key="1">
    <citation type="submission" date="2016-10" db="EMBL/GenBank/DDBJ databases">
        <authorList>
            <person name="Varghese N."/>
            <person name="Submissions S."/>
        </authorList>
    </citation>
    <scope>NUCLEOTIDE SEQUENCE [LARGE SCALE GENOMIC DNA]</scope>
    <source>
        <strain evidence="3">DSM 15310</strain>
    </source>
</reference>
<evidence type="ECO:0000256" key="1">
    <source>
        <dbReference type="SAM" id="MobiDB-lite"/>
    </source>
</evidence>
<sequence length="55" mass="5609">MKISQALLGAMLVGLAAPTTSCTKKGDPTPKQEEGKQKKGESTKTPDSCPACGMG</sequence>
<accession>A0A1I0BG81</accession>
<evidence type="ECO:0000313" key="2">
    <source>
        <dbReference type="EMBL" id="SET05589.1"/>
    </source>
</evidence>
<evidence type="ECO:0000313" key="3">
    <source>
        <dbReference type="Proteomes" id="UP000198697"/>
    </source>
</evidence>
<feature type="region of interest" description="Disordered" evidence="1">
    <location>
        <begin position="17"/>
        <end position="55"/>
    </location>
</feature>
<keyword evidence="3" id="KW-1185">Reference proteome</keyword>